<dbReference type="InterPro" id="IPR015890">
    <property type="entry name" value="Chorismate_C"/>
</dbReference>
<dbReference type="PANTHER" id="PTHR11236">
    <property type="entry name" value="AMINOBENZOATE/ANTHRANILATE SYNTHASE"/>
    <property type="match status" value="1"/>
</dbReference>
<keyword evidence="3" id="KW-1185">Reference proteome</keyword>
<comment type="caution">
    <text evidence="2">The sequence shown here is derived from an EMBL/GenBank/DDBJ whole genome shotgun (WGS) entry which is preliminary data.</text>
</comment>
<dbReference type="GO" id="GO:0008153">
    <property type="term" value="P:4-aminobenzoate biosynthetic process"/>
    <property type="evidence" value="ECO:0007669"/>
    <property type="project" value="TreeGrafter"/>
</dbReference>
<dbReference type="InterPro" id="IPR005801">
    <property type="entry name" value="ADC_synthase"/>
</dbReference>
<dbReference type="InterPro" id="IPR019999">
    <property type="entry name" value="Anth_synth_I-like"/>
</dbReference>
<evidence type="ECO:0000313" key="3">
    <source>
        <dbReference type="Proteomes" id="UP000307380"/>
    </source>
</evidence>
<name>A0A4S4FW59_9MICO</name>
<dbReference type="GO" id="GO:0000162">
    <property type="term" value="P:L-tryptophan biosynthetic process"/>
    <property type="evidence" value="ECO:0007669"/>
    <property type="project" value="TreeGrafter"/>
</dbReference>
<dbReference type="PRINTS" id="PR00095">
    <property type="entry name" value="ANTSNTHASEI"/>
</dbReference>
<dbReference type="PANTHER" id="PTHR11236:SF18">
    <property type="entry name" value="AMINODEOXYCHORISMATE SYNTHASE"/>
    <property type="match status" value="1"/>
</dbReference>
<dbReference type="Gene3D" id="3.60.120.10">
    <property type="entry name" value="Anthranilate synthase"/>
    <property type="match status" value="1"/>
</dbReference>
<dbReference type="OrthoDB" id="3518032at2"/>
<proteinExistence type="predicted"/>
<protein>
    <submittedName>
        <fullName evidence="2">Anthranilate synthase component I family protein</fullName>
    </submittedName>
</protein>
<dbReference type="Pfam" id="PF00425">
    <property type="entry name" value="Chorismate_bind"/>
    <property type="match status" value="1"/>
</dbReference>
<reference evidence="2 3" key="1">
    <citation type="submission" date="2019-04" db="EMBL/GenBank/DDBJ databases">
        <authorList>
            <person name="Jiang L."/>
        </authorList>
    </citation>
    <scope>NUCLEOTIDE SEQUENCE [LARGE SCALE GENOMIC DNA]</scope>
    <source>
        <strain evidence="2 3">YIM 131861</strain>
    </source>
</reference>
<evidence type="ECO:0000259" key="1">
    <source>
        <dbReference type="Pfam" id="PF00425"/>
    </source>
</evidence>
<dbReference type="EMBL" id="SSSN01000003">
    <property type="protein sequence ID" value="THG35189.1"/>
    <property type="molecule type" value="Genomic_DNA"/>
</dbReference>
<sequence length="443" mass="46774">MPVRRVAVDGWVDPASAFTSVFGSSTPTFWLDGGRDAESGRSWMGAGERVLSATGPAASRGLLDELRHELARPPVPDLGGAPLGWVGWFGYELGTLTTGVPLPAAESSTITLLRSERVIGFDHGSGTVELVGLDDDPGFDSWVRATLEQLQRSGPVAPRPQPAAVPSSAVRWRHPPDVYETLVRRCQDAIARGDAYQLCLTNTITVDGTFDPLSTYLRLRQASPTHHGGLLTTDGVALLSSSPEQFLRIGSDRHVMTKPIKGTRPRGATLARDLELRSELEASDKEQAENLMIVDLMRNDLGRVAELGSVSVSSLLAVESYAQVHQLVSTVEARLAPGVGPIEAIEVCFPAGSMTGAPKISAMRILAELEAGPRGIYSGAFGYLALDGSVDLAMVIRSIVLTDTGATIGTGGGITALSVPVDEVEETRIKAAALLAALGASVH</sequence>
<feature type="domain" description="Chorismate-utilising enzyme C-terminal" evidence="1">
    <location>
        <begin position="177"/>
        <end position="430"/>
    </location>
</feature>
<dbReference type="RefSeq" id="WP_136422335.1">
    <property type="nucleotide sequence ID" value="NZ_SSSN01000003.1"/>
</dbReference>
<dbReference type="Proteomes" id="UP000307380">
    <property type="component" value="Unassembled WGS sequence"/>
</dbReference>
<accession>A0A4S4FW59</accession>
<dbReference type="GO" id="GO:0005737">
    <property type="term" value="C:cytoplasm"/>
    <property type="evidence" value="ECO:0007669"/>
    <property type="project" value="TreeGrafter"/>
</dbReference>
<organism evidence="2 3">
    <name type="scientific">Orlajensenia flava</name>
    <dbReference type="NCBI Taxonomy" id="2565934"/>
    <lineage>
        <taxon>Bacteria</taxon>
        <taxon>Bacillati</taxon>
        <taxon>Actinomycetota</taxon>
        <taxon>Actinomycetes</taxon>
        <taxon>Micrococcales</taxon>
        <taxon>Microbacteriaceae</taxon>
        <taxon>Orlajensenia</taxon>
    </lineage>
</organism>
<dbReference type="AlphaFoldDB" id="A0A4S4FW59"/>
<dbReference type="GO" id="GO:0046820">
    <property type="term" value="F:4-amino-4-deoxychorismate synthase activity"/>
    <property type="evidence" value="ECO:0007669"/>
    <property type="project" value="TreeGrafter"/>
</dbReference>
<evidence type="ECO:0000313" key="2">
    <source>
        <dbReference type="EMBL" id="THG35189.1"/>
    </source>
</evidence>
<gene>
    <name evidence="2" type="ORF">E6C70_03755</name>
</gene>
<dbReference type="SUPFAM" id="SSF56322">
    <property type="entry name" value="ADC synthase"/>
    <property type="match status" value="1"/>
</dbReference>